<evidence type="ECO:0000259" key="3">
    <source>
        <dbReference type="PROSITE" id="PS51387"/>
    </source>
</evidence>
<feature type="domain" description="FAD-binding PCMH-type" evidence="3">
    <location>
        <begin position="23"/>
        <end position="192"/>
    </location>
</feature>
<dbReference type="EMBL" id="CP122566">
    <property type="protein sequence ID" value="WGH93593.1"/>
    <property type="molecule type" value="Genomic_DNA"/>
</dbReference>
<dbReference type="GO" id="GO:0003885">
    <property type="term" value="F:D-arabinono-1,4-lactone oxidase activity"/>
    <property type="evidence" value="ECO:0007669"/>
    <property type="project" value="InterPro"/>
</dbReference>
<dbReference type="Pfam" id="PF04030">
    <property type="entry name" value="ALO"/>
    <property type="match status" value="1"/>
</dbReference>
<dbReference type="InterPro" id="IPR006093">
    <property type="entry name" value="Oxy_OxRdtase_FAD_BS"/>
</dbReference>
<name>A0AAJ6AMM0_9MICC</name>
<evidence type="ECO:0000256" key="1">
    <source>
        <dbReference type="ARBA" id="ARBA00005466"/>
    </source>
</evidence>
<dbReference type="PROSITE" id="PS00862">
    <property type="entry name" value="OX2_COVAL_FAD"/>
    <property type="match status" value="1"/>
</dbReference>
<evidence type="ECO:0000313" key="5">
    <source>
        <dbReference type="Proteomes" id="UP001224674"/>
    </source>
</evidence>
<dbReference type="PANTHER" id="PTHR43762">
    <property type="entry name" value="L-GULONOLACTONE OXIDASE"/>
    <property type="match status" value="1"/>
</dbReference>
<reference evidence="4 5" key="1">
    <citation type="submission" date="2023-03" db="EMBL/GenBank/DDBJ databases">
        <title>Complete genome sequences of several Auritidibacter ignavus strains isolated from ear infections.</title>
        <authorList>
            <person name="Baehr T."/>
            <person name="Baumhoegger A.M."/>
        </authorList>
    </citation>
    <scope>NUCLEOTIDE SEQUENCE [LARGE SCALE GENOMIC DNA]</scope>
    <source>
        <strain evidence="4 5">BABAE-6</strain>
    </source>
</reference>
<dbReference type="InterPro" id="IPR016166">
    <property type="entry name" value="FAD-bd_PCMH"/>
</dbReference>
<dbReference type="PANTHER" id="PTHR43762:SF1">
    <property type="entry name" value="D-ARABINONO-1,4-LACTONE OXIDASE"/>
    <property type="match status" value="1"/>
</dbReference>
<dbReference type="InterPro" id="IPR036318">
    <property type="entry name" value="FAD-bd_PCMH-like_sf"/>
</dbReference>
<sequence>MAIPRWLPRRKPIGSQRNWSGHYRWSPRTTLNPRSVDELQAILTRARTTGRQVRPVGSGHSFSAVAVGEDIQVLTDHLSGLIDFDHRAGRVTLAAGTKLWQIPHLLAGTGWAMENLGDINRQSIAGAISTGTHGTGLRFGGLSSQLAGLAMITGDGEHLKVSDQHPQLLDALRVTLGACGVLTEVTLQLVPDYDLHTSQCLQPIDEVLDGWEQLNTDNDHFEFFWFMRSQQAVTKTSRRLPAGTVAQTQAGHSRLVQRGQDLTGLVREEVISNAGFAAICRLGNLAPQVTPRLNDLTTRGWGQSERIKNWATAFASPRRVRFNETEFAVDFQAVPEVLRELDRALRDRGLSATFPIEVRSAAADSGWLATSQGRTTGYIAVHRHAPEDFADYFATVSEVMSAYQGRPHWGKWHTLTAEQCATRYEHWEDFLRVRQCLDSTGTMLSPHLREVFGL</sequence>
<comment type="similarity">
    <text evidence="1">Belongs to the oxygen-dependent FAD-linked oxidoreductase family.</text>
</comment>
<keyword evidence="2" id="KW-0560">Oxidoreductase</keyword>
<dbReference type="Gene3D" id="3.30.70.2520">
    <property type="match status" value="1"/>
</dbReference>
<gene>
    <name evidence="4" type="ORF">QDX21_01970</name>
</gene>
<dbReference type="InterPro" id="IPR007173">
    <property type="entry name" value="ALO_C"/>
</dbReference>
<dbReference type="InterPro" id="IPR016167">
    <property type="entry name" value="FAD-bd_PCMH_sub1"/>
</dbReference>
<organism evidence="4 5">
    <name type="scientific">Auritidibacter ignavus</name>
    <dbReference type="NCBI Taxonomy" id="678932"/>
    <lineage>
        <taxon>Bacteria</taxon>
        <taxon>Bacillati</taxon>
        <taxon>Actinomycetota</taxon>
        <taxon>Actinomycetes</taxon>
        <taxon>Micrococcales</taxon>
        <taxon>Micrococcaceae</taxon>
        <taxon>Auritidibacter</taxon>
    </lineage>
</organism>
<dbReference type="Pfam" id="PF01565">
    <property type="entry name" value="FAD_binding_4"/>
    <property type="match status" value="1"/>
</dbReference>
<dbReference type="PIRSF" id="PIRSF000136">
    <property type="entry name" value="LGO_GLO"/>
    <property type="match status" value="1"/>
</dbReference>
<dbReference type="InterPro" id="IPR006094">
    <property type="entry name" value="Oxid_FAD_bind_N"/>
</dbReference>
<accession>A0AAJ6AMM0</accession>
<evidence type="ECO:0000313" key="4">
    <source>
        <dbReference type="EMBL" id="WGH93593.1"/>
    </source>
</evidence>
<dbReference type="InterPro" id="IPR016169">
    <property type="entry name" value="FAD-bd_PCMH_sub2"/>
</dbReference>
<dbReference type="Proteomes" id="UP001224674">
    <property type="component" value="Chromosome"/>
</dbReference>
<dbReference type="GO" id="GO:0016020">
    <property type="term" value="C:membrane"/>
    <property type="evidence" value="ECO:0007669"/>
    <property type="project" value="InterPro"/>
</dbReference>
<evidence type="ECO:0000256" key="2">
    <source>
        <dbReference type="ARBA" id="ARBA00023002"/>
    </source>
</evidence>
<dbReference type="SUPFAM" id="SSF56176">
    <property type="entry name" value="FAD-binding/transporter-associated domain-like"/>
    <property type="match status" value="1"/>
</dbReference>
<keyword evidence="5" id="KW-1185">Reference proteome</keyword>
<dbReference type="GO" id="GO:0071949">
    <property type="term" value="F:FAD binding"/>
    <property type="evidence" value="ECO:0007669"/>
    <property type="project" value="InterPro"/>
</dbReference>
<proteinExistence type="inferred from homology"/>
<dbReference type="AlphaFoldDB" id="A0AAJ6AMM0"/>
<dbReference type="Gene3D" id="3.30.43.10">
    <property type="entry name" value="Uridine Diphospho-n-acetylenolpyruvylglucosamine Reductase, domain 2"/>
    <property type="match status" value="1"/>
</dbReference>
<dbReference type="PROSITE" id="PS51387">
    <property type="entry name" value="FAD_PCMH"/>
    <property type="match status" value="1"/>
</dbReference>
<dbReference type="Gene3D" id="3.30.465.10">
    <property type="match status" value="1"/>
</dbReference>
<dbReference type="NCBIfam" id="TIGR01679">
    <property type="entry name" value="bact_FAD_ox"/>
    <property type="match status" value="1"/>
</dbReference>
<dbReference type="InterPro" id="IPR010031">
    <property type="entry name" value="FAD_lactone_oxidase-like"/>
</dbReference>
<protein>
    <submittedName>
        <fullName evidence="4">D-arabinono-1,4-lactone oxidase</fullName>
    </submittedName>
</protein>
<dbReference type="RefSeq" id="WP_279675052.1">
    <property type="nucleotide sequence ID" value="NZ_CP122566.1"/>
</dbReference>